<dbReference type="Proteomes" id="UP001175271">
    <property type="component" value="Unassembled WGS sequence"/>
</dbReference>
<dbReference type="PANTHER" id="PTHR11010">
    <property type="entry name" value="PROTEASE S28 PRO-X CARBOXYPEPTIDASE-RELATED"/>
    <property type="match status" value="1"/>
</dbReference>
<dbReference type="InterPro" id="IPR042269">
    <property type="entry name" value="Ser_carbopepase_S28_SKS"/>
</dbReference>
<feature type="compositionally biased region" description="Basic and acidic residues" evidence="7">
    <location>
        <begin position="592"/>
        <end position="609"/>
    </location>
</feature>
<evidence type="ECO:0000256" key="4">
    <source>
        <dbReference type="ARBA" id="ARBA00022801"/>
    </source>
</evidence>
<evidence type="ECO:0000256" key="8">
    <source>
        <dbReference type="SAM" id="SignalP"/>
    </source>
</evidence>
<sequence>MVGRPWQLLSFLLLLSISVSAARRPLSDPASFFRADLLREGGYNWTEEWYEFMPLDHFDFIVDTKFQLRFLINLDHYRDGGPIFFYTGNEGNIEGFANNTGFMWDIAPEYGAALVFAEHRFYGKTQPFGKESYKSVKNLGYLSSTQALADFATLVDWLRKERIPGAKNSAVVAFGGSYGGMLAAWFRMKYPHLCDGAIAASAPVFWFRNTKTPDDVYDRIVSRSFVNSGCDAKAVLQSWTSLRKLAKTATGRVFLNGLFKLANESHIATAGDVDFLVAFIKEAMESMAMVNYPYPTEFLAPLPGWPVQKACESFKTTKQSDEEYAKALYDVVNLYYNFTGATKELCANPKTCSGAYAALGDPLGWPWQSCTEMVMPQCASSLPNDFFEKDCPFTVENFLSFCTSTFESIGYNPEFMRPDWAMTVFGDHFPAASNIVFSNGYLDPWSGGGWALKPKTEGSLVSLIIDDGAHHYDLRGAHANDTASVKEARRIEKAHINRWVKRAEHSRRIKAVHEAKWRRKEEHRRREKPKRFKEEDVKDVSKDRYPDGRSAHSQTSSTTSFPETKPSGTAPSLQTPPKERLRRSTPTKKSPKQPDLHELHDAFATDRLV</sequence>
<keyword evidence="6" id="KW-0325">Glycoprotein</keyword>
<evidence type="ECO:0000256" key="2">
    <source>
        <dbReference type="ARBA" id="ARBA00022670"/>
    </source>
</evidence>
<evidence type="ECO:0000256" key="7">
    <source>
        <dbReference type="SAM" id="MobiDB-lite"/>
    </source>
</evidence>
<evidence type="ECO:0000256" key="6">
    <source>
        <dbReference type="ARBA" id="ARBA00023180"/>
    </source>
</evidence>
<dbReference type="SUPFAM" id="SSF53474">
    <property type="entry name" value="alpha/beta-Hydrolases"/>
    <property type="match status" value="2"/>
</dbReference>
<dbReference type="Pfam" id="PF05577">
    <property type="entry name" value="Peptidase_S28"/>
    <property type="match status" value="1"/>
</dbReference>
<proteinExistence type="inferred from homology"/>
<keyword evidence="10" id="KW-1185">Reference proteome</keyword>
<dbReference type="EMBL" id="JAUCMV010000002">
    <property type="protein sequence ID" value="KAK0415674.1"/>
    <property type="molecule type" value="Genomic_DNA"/>
</dbReference>
<organism evidence="9 10">
    <name type="scientific">Steinernema hermaphroditum</name>
    <dbReference type="NCBI Taxonomy" id="289476"/>
    <lineage>
        <taxon>Eukaryota</taxon>
        <taxon>Metazoa</taxon>
        <taxon>Ecdysozoa</taxon>
        <taxon>Nematoda</taxon>
        <taxon>Chromadorea</taxon>
        <taxon>Rhabditida</taxon>
        <taxon>Tylenchina</taxon>
        <taxon>Panagrolaimomorpha</taxon>
        <taxon>Strongyloidoidea</taxon>
        <taxon>Steinernematidae</taxon>
        <taxon>Steinernema</taxon>
    </lineage>
</organism>
<gene>
    <name evidence="9" type="ORF">QR680_012052</name>
</gene>
<dbReference type="Gene3D" id="3.40.50.1820">
    <property type="entry name" value="alpha/beta hydrolase"/>
    <property type="match status" value="1"/>
</dbReference>
<dbReference type="FunFam" id="1.20.120.980:FF:000007">
    <property type="entry name" value="Predicted protein"/>
    <property type="match status" value="1"/>
</dbReference>
<keyword evidence="2" id="KW-0645">Protease</keyword>
<name>A0AA39I3G1_9BILA</name>
<dbReference type="GO" id="GO:0008239">
    <property type="term" value="F:dipeptidyl-peptidase activity"/>
    <property type="evidence" value="ECO:0007669"/>
    <property type="project" value="TreeGrafter"/>
</dbReference>
<protein>
    <recommendedName>
        <fullName evidence="11">Prolylcarboxypeptidase</fullName>
    </recommendedName>
</protein>
<comment type="similarity">
    <text evidence="1">Belongs to the peptidase S28 family.</text>
</comment>
<comment type="caution">
    <text evidence="9">The sequence shown here is derived from an EMBL/GenBank/DDBJ whole genome shotgun (WGS) entry which is preliminary data.</text>
</comment>
<keyword evidence="5" id="KW-0720">Serine protease</keyword>
<evidence type="ECO:0000256" key="5">
    <source>
        <dbReference type="ARBA" id="ARBA00022825"/>
    </source>
</evidence>
<evidence type="ECO:0000313" key="9">
    <source>
        <dbReference type="EMBL" id="KAK0415674.1"/>
    </source>
</evidence>
<feature type="compositionally biased region" description="Polar residues" evidence="7">
    <location>
        <begin position="551"/>
        <end position="575"/>
    </location>
</feature>
<dbReference type="GO" id="GO:0006508">
    <property type="term" value="P:proteolysis"/>
    <property type="evidence" value="ECO:0007669"/>
    <property type="project" value="UniProtKB-KW"/>
</dbReference>
<feature type="chain" id="PRO_5041245463" description="Prolylcarboxypeptidase" evidence="8">
    <location>
        <begin position="23"/>
        <end position="609"/>
    </location>
</feature>
<evidence type="ECO:0008006" key="11">
    <source>
        <dbReference type="Google" id="ProtNLM"/>
    </source>
</evidence>
<dbReference type="PANTHER" id="PTHR11010:SF38">
    <property type="entry name" value="LYSOSOMAL PRO-X CARBOXYPEPTIDASE"/>
    <property type="match status" value="1"/>
</dbReference>
<reference evidence="9" key="1">
    <citation type="submission" date="2023-06" db="EMBL/GenBank/DDBJ databases">
        <title>Genomic analysis of the entomopathogenic nematode Steinernema hermaphroditum.</title>
        <authorList>
            <person name="Schwarz E.M."/>
            <person name="Heppert J.K."/>
            <person name="Baniya A."/>
            <person name="Schwartz H.T."/>
            <person name="Tan C.-H."/>
            <person name="Antoshechkin I."/>
            <person name="Sternberg P.W."/>
            <person name="Goodrich-Blair H."/>
            <person name="Dillman A.R."/>
        </authorList>
    </citation>
    <scope>NUCLEOTIDE SEQUENCE</scope>
    <source>
        <strain evidence="9">PS9179</strain>
        <tissue evidence="9">Whole animal</tissue>
    </source>
</reference>
<dbReference type="InterPro" id="IPR008758">
    <property type="entry name" value="Peptidase_S28"/>
</dbReference>
<evidence type="ECO:0000313" key="10">
    <source>
        <dbReference type="Proteomes" id="UP001175271"/>
    </source>
</evidence>
<evidence type="ECO:0000256" key="1">
    <source>
        <dbReference type="ARBA" id="ARBA00011079"/>
    </source>
</evidence>
<accession>A0AA39I3G1</accession>
<feature type="signal peptide" evidence="8">
    <location>
        <begin position="1"/>
        <end position="22"/>
    </location>
</feature>
<keyword evidence="3 8" id="KW-0732">Signal</keyword>
<feature type="compositionally biased region" description="Basic and acidic residues" evidence="7">
    <location>
        <begin position="532"/>
        <end position="550"/>
    </location>
</feature>
<dbReference type="GO" id="GO:0070008">
    <property type="term" value="F:serine-type exopeptidase activity"/>
    <property type="evidence" value="ECO:0007669"/>
    <property type="project" value="InterPro"/>
</dbReference>
<dbReference type="InterPro" id="IPR029058">
    <property type="entry name" value="AB_hydrolase_fold"/>
</dbReference>
<dbReference type="Gene3D" id="1.20.120.980">
    <property type="entry name" value="Serine carboxypeptidase S28, SKS domain"/>
    <property type="match status" value="1"/>
</dbReference>
<feature type="compositionally biased region" description="Basic residues" evidence="7">
    <location>
        <begin position="514"/>
        <end position="531"/>
    </location>
</feature>
<feature type="compositionally biased region" description="Basic residues" evidence="7">
    <location>
        <begin position="580"/>
        <end position="591"/>
    </location>
</feature>
<evidence type="ECO:0000256" key="3">
    <source>
        <dbReference type="ARBA" id="ARBA00022729"/>
    </source>
</evidence>
<dbReference type="AlphaFoldDB" id="A0AA39I3G1"/>
<keyword evidence="4" id="KW-0378">Hydrolase</keyword>
<feature type="region of interest" description="Disordered" evidence="7">
    <location>
        <begin position="514"/>
        <end position="609"/>
    </location>
</feature>